<accession>A0A0S4J5D3</accession>
<reference evidence="4" key="1">
    <citation type="submission" date="2015-09" db="EMBL/GenBank/DDBJ databases">
        <authorList>
            <consortium name="Pathogen Informatics"/>
        </authorList>
    </citation>
    <scope>NUCLEOTIDE SEQUENCE [LARGE SCALE GENOMIC DNA]</scope>
    <source>
        <strain evidence="4">Lake Konstanz</strain>
    </source>
</reference>
<organism evidence="3 4">
    <name type="scientific">Bodo saltans</name>
    <name type="common">Flagellated protozoan</name>
    <dbReference type="NCBI Taxonomy" id="75058"/>
    <lineage>
        <taxon>Eukaryota</taxon>
        <taxon>Discoba</taxon>
        <taxon>Euglenozoa</taxon>
        <taxon>Kinetoplastea</taxon>
        <taxon>Metakinetoplastina</taxon>
        <taxon>Eubodonida</taxon>
        <taxon>Bodonidae</taxon>
        <taxon>Bodo</taxon>
    </lineage>
</organism>
<feature type="compositionally biased region" description="Polar residues" evidence="1">
    <location>
        <begin position="29"/>
        <end position="61"/>
    </location>
</feature>
<dbReference type="InterPro" id="IPR000477">
    <property type="entry name" value="RT_dom"/>
</dbReference>
<dbReference type="Proteomes" id="UP000051952">
    <property type="component" value="Unassembled WGS sequence"/>
</dbReference>
<feature type="non-terminal residue" evidence="3">
    <location>
        <position position="382"/>
    </location>
</feature>
<dbReference type="OrthoDB" id="407509at2759"/>
<dbReference type="OMA" id="EYHTINA"/>
<sequence>MTLQYMRTPTRDTPTKLSGRYAANHNPPDKSQQPTRKHASNSSKNTAKHNSATQSASPTSDSTKSSHHTTLLLSKKAKDELCLALRKMGNNKSPGPGQIPNELLKLTELNEFILSLLNDCFAAGNVPTEFTTTKLAMIPKAGGNLSTPAGWRYIALMATLAKLFDRVLLNRLSPIITGHLRNEQNGFLPHRSTMQHAAALATIIEDHRTRKDQPLYVIYIDFSNAFPSITRQAIRAALERFQVPQCLTNAVLAVYHNHKAFVQTSEGNTDFFYPSAGVLQGDTLAPFLFVVVLDLVLHKAIDKHVFISPAYAGVRDLDFADDIALIANNQTDAQAMVDRIHKYALRVGLAINAKKTMFQYIGSDPNPTISCGGVPLVFFFFF</sequence>
<feature type="region of interest" description="Disordered" evidence="1">
    <location>
        <begin position="1"/>
        <end position="71"/>
    </location>
</feature>
<dbReference type="VEuPathDB" id="TriTrypDB:BSAL_94260"/>
<dbReference type="InterPro" id="IPR043502">
    <property type="entry name" value="DNA/RNA_pol_sf"/>
</dbReference>
<evidence type="ECO:0000313" key="4">
    <source>
        <dbReference type="Proteomes" id="UP000051952"/>
    </source>
</evidence>
<dbReference type="PROSITE" id="PS50878">
    <property type="entry name" value="RT_POL"/>
    <property type="match status" value="1"/>
</dbReference>
<dbReference type="SUPFAM" id="SSF56672">
    <property type="entry name" value="DNA/RNA polymerases"/>
    <property type="match status" value="1"/>
</dbReference>
<protein>
    <recommendedName>
        <fullName evidence="2">Reverse transcriptase domain-containing protein</fullName>
    </recommendedName>
</protein>
<evidence type="ECO:0000256" key="1">
    <source>
        <dbReference type="SAM" id="MobiDB-lite"/>
    </source>
</evidence>
<dbReference type="EMBL" id="CYKH01001367">
    <property type="protein sequence ID" value="CUG86690.1"/>
    <property type="molecule type" value="Genomic_DNA"/>
</dbReference>
<gene>
    <name evidence="3" type="ORF">BSAL_94260</name>
</gene>
<proteinExistence type="predicted"/>
<name>A0A0S4J5D3_BODSA</name>
<evidence type="ECO:0000313" key="3">
    <source>
        <dbReference type="EMBL" id="CUG86690.1"/>
    </source>
</evidence>
<dbReference type="CDD" id="cd01650">
    <property type="entry name" value="RT_nLTR_like"/>
    <property type="match status" value="1"/>
</dbReference>
<feature type="domain" description="Reverse transcriptase" evidence="2">
    <location>
        <begin position="119"/>
        <end position="376"/>
    </location>
</feature>
<dbReference type="AlphaFoldDB" id="A0A0S4J5D3"/>
<keyword evidence="4" id="KW-1185">Reference proteome</keyword>
<evidence type="ECO:0000259" key="2">
    <source>
        <dbReference type="PROSITE" id="PS50878"/>
    </source>
</evidence>
<dbReference type="Pfam" id="PF00078">
    <property type="entry name" value="RVT_1"/>
    <property type="match status" value="1"/>
</dbReference>
<dbReference type="PANTHER" id="PTHR19446">
    <property type="entry name" value="REVERSE TRANSCRIPTASES"/>
    <property type="match status" value="1"/>
</dbReference>